<dbReference type="RefSeq" id="XP_047737524.1">
    <property type="nucleotide sequence ID" value="XM_047881568.1"/>
</dbReference>
<dbReference type="FunFam" id="2.60.120.330:FF:000038">
    <property type="entry name" value="Si:dkey-10o6.2"/>
    <property type="match status" value="1"/>
</dbReference>
<dbReference type="KEGG" id="hazt:108678016"/>
<dbReference type="AlphaFoldDB" id="A0A979FMW2"/>
<reference evidence="4" key="1">
    <citation type="submission" date="2025-08" db="UniProtKB">
        <authorList>
            <consortium name="RefSeq"/>
        </authorList>
    </citation>
    <scope>IDENTIFICATION</scope>
    <source>
        <tissue evidence="4">Whole organism</tissue>
    </source>
</reference>
<dbReference type="SUPFAM" id="SSF51197">
    <property type="entry name" value="Clavaminate synthase-like"/>
    <property type="match status" value="2"/>
</dbReference>
<keyword evidence="1" id="KW-0560">Oxidoreductase</keyword>
<dbReference type="GO" id="GO:0046872">
    <property type="term" value="F:metal ion binding"/>
    <property type="evidence" value="ECO:0007669"/>
    <property type="project" value="UniProtKB-KW"/>
</dbReference>
<dbReference type="OrthoDB" id="288590at2759"/>
<dbReference type="InterPro" id="IPR044861">
    <property type="entry name" value="IPNS-like_FE2OG_OXY"/>
</dbReference>
<dbReference type="InterPro" id="IPR050231">
    <property type="entry name" value="Iron_ascorbate_oxido_reductase"/>
</dbReference>
<dbReference type="InterPro" id="IPR005123">
    <property type="entry name" value="Oxoglu/Fe-dep_dioxygenase_dom"/>
</dbReference>
<dbReference type="GO" id="GO:0016491">
    <property type="term" value="F:oxidoreductase activity"/>
    <property type="evidence" value="ECO:0007669"/>
    <property type="project" value="UniProtKB-KW"/>
</dbReference>
<dbReference type="Gene3D" id="2.60.120.330">
    <property type="entry name" value="B-lactam Antibiotic, Isopenicillin N Synthase, Chain"/>
    <property type="match status" value="2"/>
</dbReference>
<evidence type="ECO:0000256" key="1">
    <source>
        <dbReference type="RuleBase" id="RU003682"/>
    </source>
</evidence>
<evidence type="ECO:0000259" key="2">
    <source>
        <dbReference type="PROSITE" id="PS51471"/>
    </source>
</evidence>
<proteinExistence type="inferred from homology"/>
<keyword evidence="1" id="KW-0408">Iron</keyword>
<dbReference type="InterPro" id="IPR027443">
    <property type="entry name" value="IPNS-like_sf"/>
</dbReference>
<organism evidence="3 4">
    <name type="scientific">Hyalella azteca</name>
    <name type="common">Amphipod</name>
    <dbReference type="NCBI Taxonomy" id="294128"/>
    <lineage>
        <taxon>Eukaryota</taxon>
        <taxon>Metazoa</taxon>
        <taxon>Ecdysozoa</taxon>
        <taxon>Arthropoda</taxon>
        <taxon>Crustacea</taxon>
        <taxon>Multicrustacea</taxon>
        <taxon>Malacostraca</taxon>
        <taxon>Eumalacostraca</taxon>
        <taxon>Peracarida</taxon>
        <taxon>Amphipoda</taxon>
        <taxon>Senticaudata</taxon>
        <taxon>Talitrida</taxon>
        <taxon>Talitroidea</taxon>
        <taxon>Hyalellidae</taxon>
        <taxon>Hyalella</taxon>
    </lineage>
</organism>
<accession>A0A979FMW2</accession>
<evidence type="ECO:0000313" key="4">
    <source>
        <dbReference type="RefSeq" id="XP_047737524.1"/>
    </source>
</evidence>
<sequence>MRILYYPPVPSHRPEGTMRCGAHTDYGTITLLLQDSLGGLEIEKAFSSTGKFFELPLAVKEKYDRLDGQGYLAVDRQKLGGDSKKHELRESFDVEFCFNRYPDEEIPDFGASVVHVMTALDELSDKLILALQSALGVENNFLVKAHSRKREPTGNHTLMRILYYPPVPSHRPEGTMRCGAHTDYGTITLLLQDSLGGLEVKTRSGAWVPVPPLEGAVLVNVADLLQRWTNNQLIATEHRVMVPATEHLQKLPRRSIAYFVHPDDDVMVEPLDGKGSLPPVNAEDWLNKRYKETYQY</sequence>
<dbReference type="Proteomes" id="UP000694843">
    <property type="component" value="Unplaced"/>
</dbReference>
<dbReference type="OMA" id="WHRGYSG"/>
<feature type="domain" description="Fe2OG dioxygenase" evidence="2">
    <location>
        <begin position="155"/>
        <end position="262"/>
    </location>
</feature>
<comment type="similarity">
    <text evidence="1">Belongs to the iron/ascorbate-dependent oxidoreductase family.</text>
</comment>
<keyword evidence="1" id="KW-0479">Metal-binding</keyword>
<evidence type="ECO:0000313" key="3">
    <source>
        <dbReference type="Proteomes" id="UP000694843"/>
    </source>
</evidence>
<name>A0A979FMW2_HYAAZ</name>
<keyword evidence="3" id="KW-1185">Reference proteome</keyword>
<gene>
    <name evidence="4" type="primary">LOC108678016</name>
</gene>
<protein>
    <submittedName>
        <fullName evidence="4">2-oxoglutarate-dependent dioxygenase htyE-like</fullName>
    </submittedName>
</protein>
<dbReference type="PANTHER" id="PTHR47990">
    <property type="entry name" value="2-OXOGLUTARATE (2OG) AND FE(II)-DEPENDENT OXYGENASE SUPERFAMILY PROTEIN-RELATED"/>
    <property type="match status" value="1"/>
</dbReference>
<dbReference type="Pfam" id="PF03171">
    <property type="entry name" value="2OG-FeII_Oxy"/>
    <property type="match status" value="2"/>
</dbReference>
<dbReference type="PROSITE" id="PS51471">
    <property type="entry name" value="FE2OG_OXY"/>
    <property type="match status" value="1"/>
</dbReference>
<dbReference type="GeneID" id="108678016"/>